<dbReference type="PANTHER" id="PTHR37299">
    <property type="entry name" value="TRANSCRIPTIONAL REGULATOR-RELATED"/>
    <property type="match status" value="1"/>
</dbReference>
<reference evidence="6 7" key="1">
    <citation type="submission" date="2019-08" db="EMBL/GenBank/DDBJ databases">
        <title>In-depth cultivation of the pig gut microbiome towards novel bacterial diversity and tailored functional studies.</title>
        <authorList>
            <person name="Wylensek D."/>
            <person name="Hitch T.C.A."/>
            <person name="Clavel T."/>
        </authorList>
    </citation>
    <scope>NUCLEOTIDE SEQUENCE [LARGE SCALE GENOMIC DNA]</scope>
    <source>
        <strain evidence="6 7">WCA-MUC-591-APC-3H</strain>
    </source>
</reference>
<dbReference type="RefSeq" id="WP_154574404.1">
    <property type="nucleotide sequence ID" value="NZ_VUMZ01000005.1"/>
</dbReference>
<evidence type="ECO:0000313" key="6">
    <source>
        <dbReference type="EMBL" id="MST51961.1"/>
    </source>
</evidence>
<protein>
    <recommendedName>
        <fullName evidence="1">Stage 0 sporulation protein A homolog</fullName>
    </recommendedName>
</protein>
<comment type="caution">
    <text evidence="6">The sequence shown here is derived from an EMBL/GenBank/DDBJ whole genome shotgun (WGS) entry which is preliminary data.</text>
</comment>
<feature type="modified residue" description="4-aspartylphosphate" evidence="3">
    <location>
        <position position="63"/>
    </location>
</feature>
<keyword evidence="7" id="KW-1185">Reference proteome</keyword>
<dbReference type="InterPro" id="IPR046947">
    <property type="entry name" value="LytR-like"/>
</dbReference>
<evidence type="ECO:0000256" key="2">
    <source>
        <dbReference type="ARBA" id="ARBA00024867"/>
    </source>
</evidence>
<dbReference type="PANTHER" id="PTHR37299:SF1">
    <property type="entry name" value="STAGE 0 SPORULATION PROTEIN A HOMOLOG"/>
    <property type="match status" value="1"/>
</dbReference>
<dbReference type="SMART" id="SM00850">
    <property type="entry name" value="LytTR"/>
    <property type="match status" value="1"/>
</dbReference>
<dbReference type="SMART" id="SM00448">
    <property type="entry name" value="REC"/>
    <property type="match status" value="1"/>
</dbReference>
<gene>
    <name evidence="6" type="ORF">FYJ64_06475</name>
</gene>
<dbReference type="GO" id="GO:0000156">
    <property type="term" value="F:phosphorelay response regulator activity"/>
    <property type="evidence" value="ECO:0007669"/>
    <property type="project" value="InterPro"/>
</dbReference>
<dbReference type="InterPro" id="IPR011006">
    <property type="entry name" value="CheY-like_superfamily"/>
</dbReference>
<dbReference type="EMBL" id="VUMZ01000005">
    <property type="protein sequence ID" value="MST51961.1"/>
    <property type="molecule type" value="Genomic_DNA"/>
</dbReference>
<dbReference type="AlphaFoldDB" id="A0A6L5Y5Y6"/>
<feature type="domain" description="HTH LytTR-type" evidence="5">
    <location>
        <begin position="149"/>
        <end position="237"/>
    </location>
</feature>
<name>A0A6L5Y5Y6_9FIRM</name>
<dbReference type="SUPFAM" id="SSF52172">
    <property type="entry name" value="CheY-like"/>
    <property type="match status" value="1"/>
</dbReference>
<sequence>MGWIMRIAICDDEVKAIEMYTRDLQRICRENDIEADFTKYRSGDQLLFFTEDIVRDTDILFLDVGMPGTNGIETAKRLRENGYEGEIIFLTSSREAVFYAFDVRATNYLVKEMASEKRLKEVFLRAVETAREKRSEYLLLTGVGEYRNIRISEIRYFEVSQKIVTVYYEDTSFEFVSTIGKLENLLFSRGFVRISRSCIVATRYVASFAYEKVTLTTGENLSVGRKYYKELKKTMKGGSDERQDERE</sequence>
<feature type="domain" description="Response regulatory" evidence="4">
    <location>
        <begin position="6"/>
        <end position="126"/>
    </location>
</feature>
<dbReference type="InterPro" id="IPR001789">
    <property type="entry name" value="Sig_transdc_resp-reg_receiver"/>
</dbReference>
<organism evidence="6 7">
    <name type="scientific">Hornefia butyriciproducens</name>
    <dbReference type="NCBI Taxonomy" id="2652293"/>
    <lineage>
        <taxon>Bacteria</taxon>
        <taxon>Bacillati</taxon>
        <taxon>Bacillota</taxon>
        <taxon>Clostridia</taxon>
        <taxon>Peptostreptococcales</taxon>
        <taxon>Anaerovoracaceae</taxon>
        <taxon>Hornefia</taxon>
    </lineage>
</organism>
<proteinExistence type="predicted"/>
<evidence type="ECO:0000259" key="4">
    <source>
        <dbReference type="PROSITE" id="PS50110"/>
    </source>
</evidence>
<accession>A0A6L5Y5Y6</accession>
<evidence type="ECO:0000313" key="7">
    <source>
        <dbReference type="Proteomes" id="UP000474676"/>
    </source>
</evidence>
<evidence type="ECO:0000256" key="1">
    <source>
        <dbReference type="ARBA" id="ARBA00018672"/>
    </source>
</evidence>
<dbReference type="Pfam" id="PF00072">
    <property type="entry name" value="Response_reg"/>
    <property type="match status" value="1"/>
</dbReference>
<dbReference type="InterPro" id="IPR007492">
    <property type="entry name" value="LytTR_DNA-bd_dom"/>
</dbReference>
<dbReference type="GO" id="GO:0003677">
    <property type="term" value="F:DNA binding"/>
    <property type="evidence" value="ECO:0007669"/>
    <property type="project" value="InterPro"/>
</dbReference>
<dbReference type="PROSITE" id="PS50110">
    <property type="entry name" value="RESPONSE_REGULATORY"/>
    <property type="match status" value="1"/>
</dbReference>
<evidence type="ECO:0000256" key="3">
    <source>
        <dbReference type="PROSITE-ProRule" id="PRU00169"/>
    </source>
</evidence>
<evidence type="ECO:0000259" key="5">
    <source>
        <dbReference type="PROSITE" id="PS50930"/>
    </source>
</evidence>
<dbReference type="GeneID" id="303114967"/>
<dbReference type="Gene3D" id="3.40.50.2300">
    <property type="match status" value="1"/>
</dbReference>
<comment type="function">
    <text evidence="2">May play the central regulatory role in sporulation. It may be an element of the effector pathway responsible for the activation of sporulation genes in response to nutritional stress. Spo0A may act in concert with spo0H (a sigma factor) to control the expression of some genes that are critical to the sporulation process.</text>
</comment>
<dbReference type="Pfam" id="PF04397">
    <property type="entry name" value="LytTR"/>
    <property type="match status" value="1"/>
</dbReference>
<dbReference type="PROSITE" id="PS50930">
    <property type="entry name" value="HTH_LYTTR"/>
    <property type="match status" value="1"/>
</dbReference>
<dbReference type="Gene3D" id="2.40.50.1020">
    <property type="entry name" value="LytTr DNA-binding domain"/>
    <property type="match status" value="1"/>
</dbReference>
<dbReference type="Proteomes" id="UP000474676">
    <property type="component" value="Unassembled WGS sequence"/>
</dbReference>
<keyword evidence="3" id="KW-0597">Phosphoprotein</keyword>